<accession>A0AA86UVA7</accession>
<evidence type="ECO:0000313" key="2">
    <source>
        <dbReference type="EMBL" id="CAI9969219.1"/>
    </source>
</evidence>
<proteinExistence type="predicted"/>
<evidence type="ECO:0000256" key="1">
    <source>
        <dbReference type="SAM" id="Phobius"/>
    </source>
</evidence>
<sequence length="108" mass="12744">MTLCLYTTELICQTVCNMKYCVFNKKQSIYCCTDDKMKYSNWQMQTFITLGVLLFIALIIDVVVYVYKKQNKNSIHKKVVKVQMPVQIKQQEPETDHNEVDQLLLNQL</sequence>
<evidence type="ECO:0000313" key="3">
    <source>
        <dbReference type="EMBL" id="CAL6050754.1"/>
    </source>
</evidence>
<name>A0AA86UVA7_9EUKA</name>
<keyword evidence="1" id="KW-1133">Transmembrane helix</keyword>
<dbReference type="AlphaFoldDB" id="A0AA86UVA7"/>
<reference evidence="2" key="1">
    <citation type="submission" date="2023-06" db="EMBL/GenBank/DDBJ databases">
        <authorList>
            <person name="Kurt Z."/>
        </authorList>
    </citation>
    <scope>NUCLEOTIDE SEQUENCE</scope>
</reference>
<evidence type="ECO:0000313" key="4">
    <source>
        <dbReference type="Proteomes" id="UP001642409"/>
    </source>
</evidence>
<feature type="transmembrane region" description="Helical" evidence="1">
    <location>
        <begin position="47"/>
        <end position="67"/>
    </location>
</feature>
<comment type="caution">
    <text evidence="2">The sequence shown here is derived from an EMBL/GenBank/DDBJ whole genome shotgun (WGS) entry which is preliminary data.</text>
</comment>
<dbReference type="EMBL" id="CAXDID020000185">
    <property type="protein sequence ID" value="CAL6050754.1"/>
    <property type="molecule type" value="Genomic_DNA"/>
</dbReference>
<keyword evidence="4" id="KW-1185">Reference proteome</keyword>
<dbReference type="EMBL" id="CATOUU010001054">
    <property type="protein sequence ID" value="CAI9969219.1"/>
    <property type="molecule type" value="Genomic_DNA"/>
</dbReference>
<keyword evidence="1" id="KW-0812">Transmembrane</keyword>
<reference evidence="3 4" key="2">
    <citation type="submission" date="2024-07" db="EMBL/GenBank/DDBJ databases">
        <authorList>
            <person name="Akdeniz Z."/>
        </authorList>
    </citation>
    <scope>NUCLEOTIDE SEQUENCE [LARGE SCALE GENOMIC DNA]</scope>
</reference>
<gene>
    <name evidence="3" type="ORF">HINF_LOCUS44042</name>
    <name evidence="2" type="ORF">HINF_LOCUS56864</name>
</gene>
<protein>
    <submittedName>
        <fullName evidence="3">Hypothetical_protein</fullName>
    </submittedName>
</protein>
<organism evidence="2">
    <name type="scientific">Hexamita inflata</name>
    <dbReference type="NCBI Taxonomy" id="28002"/>
    <lineage>
        <taxon>Eukaryota</taxon>
        <taxon>Metamonada</taxon>
        <taxon>Diplomonadida</taxon>
        <taxon>Hexamitidae</taxon>
        <taxon>Hexamitinae</taxon>
        <taxon>Hexamita</taxon>
    </lineage>
</organism>
<keyword evidence="1" id="KW-0472">Membrane</keyword>
<dbReference type="Proteomes" id="UP001642409">
    <property type="component" value="Unassembled WGS sequence"/>
</dbReference>